<organism evidence="9 10">
    <name type="scientific">Effusibacillus dendaii</name>
    <dbReference type="NCBI Taxonomy" id="2743772"/>
    <lineage>
        <taxon>Bacteria</taxon>
        <taxon>Bacillati</taxon>
        <taxon>Bacillota</taxon>
        <taxon>Bacilli</taxon>
        <taxon>Bacillales</taxon>
        <taxon>Alicyclobacillaceae</taxon>
        <taxon>Effusibacillus</taxon>
    </lineage>
</organism>
<keyword evidence="10" id="KW-1185">Reference proteome</keyword>
<dbReference type="GO" id="GO:0003723">
    <property type="term" value="F:RNA binding"/>
    <property type="evidence" value="ECO:0007669"/>
    <property type="project" value="InterPro"/>
</dbReference>
<comment type="similarity">
    <text evidence="1 4 7">Belongs to the tRNA pseudouridine synthase TruA family.</text>
</comment>
<keyword evidence="2 4" id="KW-0819">tRNA processing</keyword>
<dbReference type="GO" id="GO:0031119">
    <property type="term" value="P:tRNA pseudouridine synthesis"/>
    <property type="evidence" value="ECO:0007669"/>
    <property type="project" value="UniProtKB-UniRule"/>
</dbReference>
<evidence type="ECO:0000313" key="10">
    <source>
        <dbReference type="Proteomes" id="UP000593802"/>
    </source>
</evidence>
<evidence type="ECO:0000256" key="6">
    <source>
        <dbReference type="PIRSR" id="PIRSR001430-2"/>
    </source>
</evidence>
<dbReference type="InterPro" id="IPR020095">
    <property type="entry name" value="PsdUridine_synth_TruA_C"/>
</dbReference>
<name>A0A7I8DEC6_9BACL</name>
<dbReference type="PANTHER" id="PTHR11142:SF0">
    <property type="entry name" value="TRNA PSEUDOURIDINE SYNTHASE-LIKE 1"/>
    <property type="match status" value="1"/>
</dbReference>
<dbReference type="Pfam" id="PF01416">
    <property type="entry name" value="PseudoU_synth_1"/>
    <property type="match status" value="2"/>
</dbReference>
<dbReference type="RefSeq" id="WP_200757141.1">
    <property type="nucleotide sequence ID" value="NZ_AP023366.1"/>
</dbReference>
<feature type="binding site" evidence="4 6">
    <location>
        <position position="110"/>
    </location>
    <ligand>
        <name>substrate</name>
    </ligand>
</feature>
<evidence type="ECO:0000313" key="9">
    <source>
        <dbReference type="EMBL" id="BCJ87309.1"/>
    </source>
</evidence>
<dbReference type="InterPro" id="IPR001406">
    <property type="entry name" value="PsdUridine_synth_TruA"/>
</dbReference>
<comment type="subunit">
    <text evidence="4">Homodimer.</text>
</comment>
<dbReference type="KEGG" id="eff:skT53_22940"/>
<dbReference type="AlphaFoldDB" id="A0A7I8DEC6"/>
<evidence type="ECO:0000256" key="1">
    <source>
        <dbReference type="ARBA" id="ARBA00009375"/>
    </source>
</evidence>
<dbReference type="PIRSF" id="PIRSF001430">
    <property type="entry name" value="tRNA_psdUrid_synth"/>
    <property type="match status" value="1"/>
</dbReference>
<comment type="catalytic activity">
    <reaction evidence="4 7">
        <text>uridine(38/39/40) in tRNA = pseudouridine(38/39/40) in tRNA</text>
        <dbReference type="Rhea" id="RHEA:22376"/>
        <dbReference type="Rhea" id="RHEA-COMP:10085"/>
        <dbReference type="Rhea" id="RHEA-COMP:10087"/>
        <dbReference type="ChEBI" id="CHEBI:65314"/>
        <dbReference type="ChEBI" id="CHEBI:65315"/>
        <dbReference type="EC" id="5.4.99.12"/>
    </reaction>
</comment>
<dbReference type="PANTHER" id="PTHR11142">
    <property type="entry name" value="PSEUDOURIDYLATE SYNTHASE"/>
    <property type="match status" value="1"/>
</dbReference>
<evidence type="ECO:0000256" key="4">
    <source>
        <dbReference type="HAMAP-Rule" id="MF_00171"/>
    </source>
</evidence>
<dbReference type="EC" id="5.4.99.12" evidence="4"/>
<dbReference type="FunFam" id="3.30.70.580:FF:000001">
    <property type="entry name" value="tRNA pseudouridine synthase A"/>
    <property type="match status" value="1"/>
</dbReference>
<dbReference type="Gene3D" id="3.30.70.580">
    <property type="entry name" value="Pseudouridine synthase I, catalytic domain, N-terminal subdomain"/>
    <property type="match status" value="1"/>
</dbReference>
<sequence>MRNIRLIISYDGTNFHGFQTQPKLRTVQGQLQEAIEQLTGEYVQVIGSGRTDAGVHAEGQVANFHTSSKIPVDKWPHALNAVLPDDLVVRAAREVSPTFHARFDAKGKIYRYQIDRSVFPDVFVRRYAWHVSYPLDVGKMAQAASHMVGCHDFTSFCNAATPLEDRRRHVTDIRISEAGHLLHVTVSGKGFLWNMVRIMAGTLVDVGKGRIMPDEIPTIIHAQDRTYAGVTAPAHGLTLVQVEYED</sequence>
<comment type="caution">
    <text evidence="4">Lacks conserved residue(s) required for the propagation of feature annotation.</text>
</comment>
<dbReference type="Proteomes" id="UP000593802">
    <property type="component" value="Chromosome"/>
</dbReference>
<dbReference type="Gene3D" id="3.30.70.660">
    <property type="entry name" value="Pseudouridine synthase I, catalytic domain, C-terminal subdomain"/>
    <property type="match status" value="1"/>
</dbReference>
<reference evidence="9 10" key="1">
    <citation type="submission" date="2020-08" db="EMBL/GenBank/DDBJ databases">
        <title>Complete Genome Sequence of Effusibacillus dendaii Strain skT53, Isolated from Farmland soil.</title>
        <authorList>
            <person name="Konishi T."/>
            <person name="Kawasaki H."/>
        </authorList>
    </citation>
    <scope>NUCLEOTIDE SEQUENCE [LARGE SCALE GENOMIC DNA]</scope>
    <source>
        <strain evidence="10">skT53</strain>
    </source>
</reference>
<dbReference type="SUPFAM" id="SSF55120">
    <property type="entry name" value="Pseudouridine synthase"/>
    <property type="match status" value="1"/>
</dbReference>
<evidence type="ECO:0000256" key="3">
    <source>
        <dbReference type="ARBA" id="ARBA00023235"/>
    </source>
</evidence>
<keyword evidence="3 4" id="KW-0413">Isomerase</keyword>
<dbReference type="HAMAP" id="MF_00171">
    <property type="entry name" value="TruA"/>
    <property type="match status" value="1"/>
</dbReference>
<accession>A0A7I8DEC6</accession>
<dbReference type="InterPro" id="IPR020103">
    <property type="entry name" value="PsdUridine_synth_cat_dom_sf"/>
</dbReference>
<dbReference type="InterPro" id="IPR020097">
    <property type="entry name" value="PsdUridine_synth_TruA_a/b_dom"/>
</dbReference>
<evidence type="ECO:0000256" key="7">
    <source>
        <dbReference type="RuleBase" id="RU003792"/>
    </source>
</evidence>
<dbReference type="EMBL" id="AP023366">
    <property type="protein sequence ID" value="BCJ87309.1"/>
    <property type="molecule type" value="Genomic_DNA"/>
</dbReference>
<protein>
    <recommendedName>
        <fullName evidence="4">tRNA pseudouridine synthase A</fullName>
        <ecNumber evidence="4">5.4.99.12</ecNumber>
    </recommendedName>
    <alternativeName>
        <fullName evidence="4">tRNA pseudouridine(38-40) synthase</fullName>
    </alternativeName>
    <alternativeName>
        <fullName evidence="4">tRNA pseudouridylate synthase I</fullName>
    </alternativeName>
    <alternativeName>
        <fullName evidence="4">tRNA-uridine isomerase I</fullName>
    </alternativeName>
</protein>
<dbReference type="InterPro" id="IPR020094">
    <property type="entry name" value="TruA/RsuA/RluB/E/F_N"/>
</dbReference>
<dbReference type="GO" id="GO:0160147">
    <property type="term" value="F:tRNA pseudouridine(38-40) synthase activity"/>
    <property type="evidence" value="ECO:0007669"/>
    <property type="project" value="UniProtKB-EC"/>
</dbReference>
<evidence type="ECO:0000259" key="8">
    <source>
        <dbReference type="Pfam" id="PF01416"/>
    </source>
</evidence>
<evidence type="ECO:0000256" key="5">
    <source>
        <dbReference type="PIRSR" id="PIRSR001430-1"/>
    </source>
</evidence>
<dbReference type="CDD" id="cd02570">
    <property type="entry name" value="PseudoU_synth_EcTruA"/>
    <property type="match status" value="1"/>
</dbReference>
<proteinExistence type="inferred from homology"/>
<feature type="active site" description="Nucleophile" evidence="4 5">
    <location>
        <position position="52"/>
    </location>
</feature>
<evidence type="ECO:0000256" key="2">
    <source>
        <dbReference type="ARBA" id="ARBA00022694"/>
    </source>
</evidence>
<dbReference type="NCBIfam" id="TIGR00071">
    <property type="entry name" value="hisT_truA"/>
    <property type="match status" value="1"/>
</dbReference>
<feature type="domain" description="Pseudouridine synthase I TruA alpha/beta" evidence="8">
    <location>
        <begin position="7"/>
        <end position="104"/>
    </location>
</feature>
<comment type="function">
    <text evidence="4">Formation of pseudouridine at positions 38, 39 and 40 in the anticodon stem and loop of transfer RNAs.</text>
</comment>
<gene>
    <name evidence="4 9" type="primary">truA</name>
    <name evidence="9" type="ORF">skT53_22940</name>
</gene>
<feature type="domain" description="Pseudouridine synthase I TruA alpha/beta" evidence="8">
    <location>
        <begin position="143"/>
        <end position="245"/>
    </location>
</feature>